<accession>A0A1B7HLN2</accession>
<dbReference type="InterPro" id="IPR003660">
    <property type="entry name" value="HAMP_dom"/>
</dbReference>
<dbReference type="GO" id="GO:0007165">
    <property type="term" value="P:signal transduction"/>
    <property type="evidence" value="ECO:0007669"/>
    <property type="project" value="InterPro"/>
</dbReference>
<feature type="domain" description="GGDEF" evidence="4">
    <location>
        <begin position="264"/>
        <end position="399"/>
    </location>
</feature>
<dbReference type="SUPFAM" id="SSF55073">
    <property type="entry name" value="Nucleotide cyclase"/>
    <property type="match status" value="1"/>
</dbReference>
<evidence type="ECO:0000259" key="2">
    <source>
        <dbReference type="PROSITE" id="PS50883"/>
    </source>
</evidence>
<dbReference type="InterPro" id="IPR043128">
    <property type="entry name" value="Rev_trsase/Diguanyl_cyclase"/>
</dbReference>
<keyword evidence="5" id="KW-0456">Lyase</keyword>
<dbReference type="NCBIfam" id="TIGR00254">
    <property type="entry name" value="GGDEF"/>
    <property type="match status" value="1"/>
</dbReference>
<dbReference type="AlphaFoldDB" id="A0A1B7HLN2"/>
<keyword evidence="1" id="KW-0472">Membrane</keyword>
<dbReference type="GO" id="GO:0016829">
    <property type="term" value="F:lyase activity"/>
    <property type="evidence" value="ECO:0007669"/>
    <property type="project" value="UniProtKB-KW"/>
</dbReference>
<name>A0A1B7HLN2_9ENTR</name>
<dbReference type="Gene3D" id="3.20.20.450">
    <property type="entry name" value="EAL domain"/>
    <property type="match status" value="1"/>
</dbReference>
<reference evidence="5 6" key="1">
    <citation type="submission" date="2016-04" db="EMBL/GenBank/DDBJ databases">
        <title>ATOL: Assembling a taxonomically balanced genome-scale reconstruction of the evolutionary history of the Enterobacteriaceae.</title>
        <authorList>
            <person name="Plunkett G.III."/>
            <person name="Neeno-Eckwall E.C."/>
            <person name="Glasner J.D."/>
            <person name="Perna N.T."/>
        </authorList>
    </citation>
    <scope>NUCLEOTIDE SEQUENCE [LARGE SCALE GENOMIC DNA]</scope>
    <source>
        <strain evidence="5 6">ATCC 51607</strain>
    </source>
</reference>
<evidence type="ECO:0000259" key="4">
    <source>
        <dbReference type="PROSITE" id="PS50887"/>
    </source>
</evidence>
<evidence type="ECO:0000256" key="1">
    <source>
        <dbReference type="SAM" id="Phobius"/>
    </source>
</evidence>
<dbReference type="EMBL" id="LXEO01000039">
    <property type="protein sequence ID" value="OAT16519.1"/>
    <property type="molecule type" value="Genomic_DNA"/>
</dbReference>
<dbReference type="CDD" id="cd01948">
    <property type="entry name" value="EAL"/>
    <property type="match status" value="1"/>
</dbReference>
<dbReference type="SMART" id="SM00304">
    <property type="entry name" value="HAMP"/>
    <property type="match status" value="1"/>
</dbReference>
<dbReference type="InterPro" id="IPR000160">
    <property type="entry name" value="GGDEF_dom"/>
</dbReference>
<feature type="domain" description="HAMP" evidence="3">
    <location>
        <begin position="171"/>
        <end position="223"/>
    </location>
</feature>
<dbReference type="InterPro" id="IPR032244">
    <property type="entry name" value="LapD_MoxY_N"/>
</dbReference>
<dbReference type="InterPro" id="IPR029787">
    <property type="entry name" value="Nucleotide_cyclase"/>
</dbReference>
<protein>
    <submittedName>
        <fullName evidence="5">GGDEF/EAL domain protein</fullName>
        <ecNumber evidence="5">4.6.-.-</ecNumber>
    </submittedName>
</protein>
<dbReference type="Gene3D" id="3.30.70.270">
    <property type="match status" value="1"/>
</dbReference>
<feature type="transmembrane region" description="Helical" evidence="1">
    <location>
        <begin position="152"/>
        <end position="170"/>
    </location>
</feature>
<dbReference type="SUPFAM" id="SSF141868">
    <property type="entry name" value="EAL domain-like"/>
    <property type="match status" value="1"/>
</dbReference>
<dbReference type="Gene3D" id="3.30.110.200">
    <property type="match status" value="1"/>
</dbReference>
<evidence type="ECO:0000313" key="6">
    <source>
        <dbReference type="Proteomes" id="UP000078286"/>
    </source>
</evidence>
<organism evidence="5 6">
    <name type="scientific">Buttiauxella noackiae ATCC 51607</name>
    <dbReference type="NCBI Taxonomy" id="1354255"/>
    <lineage>
        <taxon>Bacteria</taxon>
        <taxon>Pseudomonadati</taxon>
        <taxon>Pseudomonadota</taxon>
        <taxon>Gammaproteobacteria</taxon>
        <taxon>Enterobacterales</taxon>
        <taxon>Enterobacteriaceae</taxon>
        <taxon>Buttiauxella</taxon>
    </lineage>
</organism>
<dbReference type="InterPro" id="IPR035919">
    <property type="entry name" value="EAL_sf"/>
</dbReference>
<dbReference type="PROSITE" id="PS50887">
    <property type="entry name" value="GGDEF"/>
    <property type="match status" value="1"/>
</dbReference>
<keyword evidence="1" id="KW-0812">Transmembrane</keyword>
<dbReference type="InterPro" id="IPR001633">
    <property type="entry name" value="EAL_dom"/>
</dbReference>
<feature type="domain" description="EAL" evidence="2">
    <location>
        <begin position="409"/>
        <end position="646"/>
    </location>
</feature>
<dbReference type="SMART" id="SM00052">
    <property type="entry name" value="EAL"/>
    <property type="match status" value="1"/>
</dbReference>
<dbReference type="Pfam" id="PF00563">
    <property type="entry name" value="EAL"/>
    <property type="match status" value="1"/>
</dbReference>
<feature type="transmembrane region" description="Helical" evidence="1">
    <location>
        <begin position="7"/>
        <end position="25"/>
    </location>
</feature>
<keyword evidence="6" id="KW-1185">Reference proteome</keyword>
<dbReference type="InterPro" id="IPR050706">
    <property type="entry name" value="Cyclic-di-GMP_PDE-like"/>
</dbReference>
<dbReference type="Pfam" id="PF16448">
    <property type="entry name" value="LapD_MoxY_N"/>
    <property type="match status" value="1"/>
</dbReference>
<dbReference type="InterPro" id="IPR042461">
    <property type="entry name" value="LapD_MoxY_peri_C"/>
</dbReference>
<dbReference type="GO" id="GO:0016020">
    <property type="term" value="C:membrane"/>
    <property type="evidence" value="ECO:0007669"/>
    <property type="project" value="InterPro"/>
</dbReference>
<dbReference type="PROSITE" id="PS50885">
    <property type="entry name" value="HAMP"/>
    <property type="match status" value="1"/>
</dbReference>
<evidence type="ECO:0000259" key="3">
    <source>
        <dbReference type="PROSITE" id="PS50885"/>
    </source>
</evidence>
<sequence>MSLFKQLLIAIFLFMLIIFSGSFIVNLESSREQYNNQLLSHAQDAATALGLSLTPHVDDPAMIELMVSSIFDSGYYDAIRVIDQSSGKIILERTASLSIPEVPHWFVALVNVSPQAAEATIMRGWQQAARVEVVSNPVFAIKRLWQSTLANLLWMLACSVVCILAGAALLRRQLRPLNYMVKQSQAITRREYLTQNDLPKTPELRRVVEAMNLMVTKLKTLFEDQAEHSERLHSEAYLDSQTGVANRRAFDLQMQTRLSDEETSSGYLLLLRIQDLGGLNQRFGGPHTDNLLKHVADMMAAVKNQYANADSILARIRGGEFALLCPGLSHNEMLNLQNSLHQQLAAFYATGMSDINPVAHTGMVPFSYGDSPQSLIVQADRALMEAETHTTHQTNLLPVVQTDAATEDQHLWFTRLENALSKEQFQLFFQPVVNCKNTQEVIHYKVLSRIIDEEGNSIPAGRFLPWIHRFGWSQRLDQVMLSLTLKQLKSYPGYLALSLSGNSLANEANIKELLSPLKHNPQLASRLIVELDENQLPEPEQMEVFIKSLNQYGCGLGLQHFGSRFDMIGHLSQWGLAYLKIDSTYIRHIDIENDKRLFIDVLHGATNNIDLPLIAERVETEGELRVLQEVGIYGAMGQLLGEPAPF</sequence>
<keyword evidence="1" id="KW-1133">Transmembrane helix</keyword>
<dbReference type="Gene3D" id="6.20.270.20">
    <property type="entry name" value="LapD/MoxY periplasmic domain"/>
    <property type="match status" value="1"/>
</dbReference>
<dbReference type="PROSITE" id="PS50883">
    <property type="entry name" value="EAL"/>
    <property type="match status" value="1"/>
</dbReference>
<dbReference type="EC" id="4.6.-.-" evidence="5"/>
<dbReference type="RefSeq" id="WP_034457630.1">
    <property type="nucleotide sequence ID" value="NZ_LXEO01000039.1"/>
</dbReference>
<proteinExistence type="predicted"/>
<dbReference type="Pfam" id="PF00672">
    <property type="entry name" value="HAMP"/>
    <property type="match status" value="1"/>
</dbReference>
<evidence type="ECO:0000313" key="5">
    <source>
        <dbReference type="EMBL" id="OAT16519.1"/>
    </source>
</evidence>
<dbReference type="Pfam" id="PF00990">
    <property type="entry name" value="GGDEF"/>
    <property type="match status" value="1"/>
</dbReference>
<dbReference type="GO" id="GO:0071111">
    <property type="term" value="F:cyclic-guanylate-specific phosphodiesterase activity"/>
    <property type="evidence" value="ECO:0007669"/>
    <property type="project" value="InterPro"/>
</dbReference>
<dbReference type="PANTHER" id="PTHR33121:SF23">
    <property type="entry name" value="CYCLIC DI-GMP PHOSPHODIESTERASE PDEB"/>
    <property type="match status" value="1"/>
</dbReference>
<dbReference type="SMART" id="SM00267">
    <property type="entry name" value="GGDEF"/>
    <property type="match status" value="1"/>
</dbReference>
<dbReference type="PATRIC" id="fig|1354255.3.peg.2789"/>
<dbReference type="PANTHER" id="PTHR33121">
    <property type="entry name" value="CYCLIC DI-GMP PHOSPHODIESTERASE PDEF"/>
    <property type="match status" value="1"/>
</dbReference>
<comment type="caution">
    <text evidence="5">The sequence shown here is derived from an EMBL/GenBank/DDBJ whole genome shotgun (WGS) entry which is preliminary data.</text>
</comment>
<gene>
    <name evidence="5" type="ORF">M979_2715</name>
</gene>
<dbReference type="NCBIfam" id="NF045673">
    <property type="entry name" value="c-di-GMPRcptLapD"/>
    <property type="match status" value="1"/>
</dbReference>
<dbReference type="Proteomes" id="UP000078286">
    <property type="component" value="Unassembled WGS sequence"/>
</dbReference>